<sequence length="487" mass="53802">MIWLEDYAPSSSCMFNATSSRSVELLHLDPNGEKGQSTDLSDTFSGNVPCPSPCRMVSVAINQSIMLGWVGWQAGRQLSLLHIIRGEYERSEEGKKDKIDPWHGQMRKKQARPAKRPTGAVLVEEEGLPENVRELFSPGWRCPSSSPPTLNGTTSSAESDEQAGSSFHAPPEQGMPDIFHCDAPPPLKIPKYELGNFISYPRGQEHSRLPRAAAFTHSGSLNGRSSRRSVPLVSCSGDNHTFFHSVFTANRNPQRSSSFDVPRTSVSPVDGTSEAADSESPLKRLERCVRVNSEAGCSTSVLYRSSRPSTSPRYTLAESRTNANSMKLRFGYDSMKTSAADALGELSQLVHRIGAAKLPVPATPSKCIPNSVTSNIFTCLKCAQRFDTLDELVLHISTTKHFTRGSTKNLDAVARELHCELEFVDFDLFSAPWERDRTTANFEKRLASSNFLASLFYAQKYLEVGFELGTARSVTKKTPINIFERVQ</sequence>
<dbReference type="Proteomes" id="UP000887581">
    <property type="component" value="Unplaced"/>
</dbReference>
<dbReference type="WBParaSite" id="sdigi.contig467.g8501.t1">
    <property type="protein sequence ID" value="sdigi.contig467.g8501.t1"/>
    <property type="gene ID" value="sdigi.contig467.g8501"/>
</dbReference>
<evidence type="ECO:0000313" key="4">
    <source>
        <dbReference type="WBParaSite" id="sdigi.contig467.g8501.t1"/>
    </source>
</evidence>
<feature type="region of interest" description="Disordered" evidence="1">
    <location>
        <begin position="95"/>
        <end position="118"/>
    </location>
</feature>
<feature type="compositionally biased region" description="Basic residues" evidence="1">
    <location>
        <begin position="105"/>
        <end position="115"/>
    </location>
</feature>
<evidence type="ECO:0000259" key="2">
    <source>
        <dbReference type="PROSITE" id="PS00028"/>
    </source>
</evidence>
<feature type="domain" description="C2H2-type" evidence="2">
    <location>
        <begin position="379"/>
        <end position="401"/>
    </location>
</feature>
<keyword evidence="3" id="KW-1185">Reference proteome</keyword>
<name>A0A915Q1U2_9BILA</name>
<proteinExistence type="predicted"/>
<feature type="compositionally biased region" description="Polar residues" evidence="1">
    <location>
        <begin position="253"/>
        <end position="267"/>
    </location>
</feature>
<protein>
    <submittedName>
        <fullName evidence="4">C2H2-type domain-containing protein</fullName>
    </submittedName>
</protein>
<feature type="region of interest" description="Disordered" evidence="1">
    <location>
        <begin position="253"/>
        <end position="281"/>
    </location>
</feature>
<evidence type="ECO:0000313" key="3">
    <source>
        <dbReference type="Proteomes" id="UP000887581"/>
    </source>
</evidence>
<reference evidence="4" key="1">
    <citation type="submission" date="2022-11" db="UniProtKB">
        <authorList>
            <consortium name="WormBaseParasite"/>
        </authorList>
    </citation>
    <scope>IDENTIFICATION</scope>
</reference>
<feature type="region of interest" description="Disordered" evidence="1">
    <location>
        <begin position="137"/>
        <end position="175"/>
    </location>
</feature>
<evidence type="ECO:0000256" key="1">
    <source>
        <dbReference type="SAM" id="MobiDB-lite"/>
    </source>
</evidence>
<dbReference type="PROSITE" id="PS00028">
    <property type="entry name" value="ZINC_FINGER_C2H2_1"/>
    <property type="match status" value="1"/>
</dbReference>
<accession>A0A915Q1U2</accession>
<dbReference type="InterPro" id="IPR013087">
    <property type="entry name" value="Znf_C2H2_type"/>
</dbReference>
<feature type="compositionally biased region" description="Polar residues" evidence="1">
    <location>
        <begin position="143"/>
        <end position="165"/>
    </location>
</feature>
<organism evidence="3 4">
    <name type="scientific">Setaria digitata</name>
    <dbReference type="NCBI Taxonomy" id="48799"/>
    <lineage>
        <taxon>Eukaryota</taxon>
        <taxon>Metazoa</taxon>
        <taxon>Ecdysozoa</taxon>
        <taxon>Nematoda</taxon>
        <taxon>Chromadorea</taxon>
        <taxon>Rhabditida</taxon>
        <taxon>Spirurina</taxon>
        <taxon>Spiruromorpha</taxon>
        <taxon>Filarioidea</taxon>
        <taxon>Setariidae</taxon>
        <taxon>Setaria</taxon>
    </lineage>
</organism>
<dbReference type="AlphaFoldDB" id="A0A915Q1U2"/>